<accession>A0A024GJK6</accession>
<dbReference type="InParanoid" id="A0A024GJK6"/>
<feature type="region of interest" description="Disordered" evidence="1">
    <location>
        <begin position="23"/>
        <end position="43"/>
    </location>
</feature>
<keyword evidence="3" id="KW-1185">Reference proteome</keyword>
<feature type="compositionally biased region" description="Polar residues" evidence="1">
    <location>
        <begin position="689"/>
        <end position="705"/>
    </location>
</feature>
<feature type="region of interest" description="Disordered" evidence="1">
    <location>
        <begin position="60"/>
        <end position="96"/>
    </location>
</feature>
<dbReference type="AlphaFoldDB" id="A0A024GJK6"/>
<feature type="region of interest" description="Disordered" evidence="1">
    <location>
        <begin position="278"/>
        <end position="317"/>
    </location>
</feature>
<feature type="compositionally biased region" description="Polar residues" evidence="1">
    <location>
        <begin position="23"/>
        <end position="38"/>
    </location>
</feature>
<dbReference type="OrthoDB" id="166317at2759"/>
<feature type="region of interest" description="Disordered" evidence="1">
    <location>
        <begin position="108"/>
        <end position="200"/>
    </location>
</feature>
<feature type="compositionally biased region" description="Polar residues" evidence="1">
    <location>
        <begin position="66"/>
        <end position="96"/>
    </location>
</feature>
<sequence length="848" mass="95065">MVQILSDSRITTNSSQNIVVPHSFNTNSAPNTNLNHNQPDAEPFAMEGGTIRIAQNELKSDEHQKCNSSKHLSPNSASSAQCLLPSSNDSIPEVNGTNECQSAIRTLRTSNSDTTLSKDSSSPQGPHDGNHRPPTFNQSEDHNERNTTTSPIAVQNSHNYNRTESFNSHTLFGTSQTGRVLRTNDSHPQSTSAVGPTTTVHVTPSTSVLLDSAIPTYSLNQPPYIPSVLTPQSIRLDQYSSMRNYPPSDNIDDAPARFIHSNSPLVSSAPIPSRSYTAQSVCDSTASEKRGQKRRLPYIEKEGRSNNQSISTLQNTTNPISSSIRVATSSADSAPSYNNDIFRENGAFEDSYSYESRVSHSQRDETRYETWTSKQLRKKCSHLKLRGLKNVKKHVMVDALYRYYRNLRHQEATLDTSSEQNRRNETSKGNGSPHYRQPQQLDSEAKARESLRYYYKALEELRAEGSLRSGRDDNTNITSHKSLSTLSQPIRGSQSSVMHDELHSNTVKKESLVVTSEDVILLVDVVLSIEFVDRLASELSRWKFWVDVREQYVARSQSLISRNLDSRGPNRSNASTCDRTEDHTNYKNLSTAISARNWSSMQLWAMWKELTQVYSKACFAFTAAGADERDYIQFCQGRPDVFYFHQCLHARPELLHLIRSNDCGGEQRHGDATESVTTEQEKVTAPKQLAQSKRTTSSSVNGTSHRNPRNISYELKSKNAGTYGACRSPRESWQTAPMQARGRGEDNTEPSETTGEDSNGSNSASGPNRSTDSRRYRKNDVIDQKYFGMLLQNFEATFESLHNKKILLAALRRDPSAPDHLIADLHDDIHVLSALKRELKNKLRCTMD</sequence>
<organism evidence="2 3">
    <name type="scientific">Albugo candida</name>
    <dbReference type="NCBI Taxonomy" id="65357"/>
    <lineage>
        <taxon>Eukaryota</taxon>
        <taxon>Sar</taxon>
        <taxon>Stramenopiles</taxon>
        <taxon>Oomycota</taxon>
        <taxon>Peronosporomycetes</taxon>
        <taxon>Albuginales</taxon>
        <taxon>Albuginaceae</taxon>
        <taxon>Albugo</taxon>
    </lineage>
</organism>
<name>A0A024GJK6_9STRA</name>
<feature type="compositionally biased region" description="Polar residues" evidence="1">
    <location>
        <begin position="750"/>
        <end position="770"/>
    </location>
</feature>
<comment type="caution">
    <text evidence="2">The sequence shown here is derived from an EMBL/GenBank/DDBJ whole genome shotgun (WGS) entry which is preliminary data.</text>
</comment>
<feature type="region of interest" description="Disordered" evidence="1">
    <location>
        <begin position="412"/>
        <end position="443"/>
    </location>
</feature>
<evidence type="ECO:0000313" key="3">
    <source>
        <dbReference type="Proteomes" id="UP000053237"/>
    </source>
</evidence>
<dbReference type="EMBL" id="CAIX01000128">
    <property type="protein sequence ID" value="CCI46509.1"/>
    <property type="molecule type" value="Genomic_DNA"/>
</dbReference>
<dbReference type="Proteomes" id="UP000053237">
    <property type="component" value="Unassembled WGS sequence"/>
</dbReference>
<evidence type="ECO:0000313" key="2">
    <source>
        <dbReference type="EMBL" id="CCI46509.1"/>
    </source>
</evidence>
<feature type="compositionally biased region" description="Polar residues" evidence="1">
    <location>
        <begin position="305"/>
        <end position="317"/>
    </location>
</feature>
<reference evidence="2 3" key="1">
    <citation type="submission" date="2012-05" db="EMBL/GenBank/DDBJ databases">
        <title>Recombination and specialization in a pathogen metapopulation.</title>
        <authorList>
            <person name="Gardiner A."/>
            <person name="Kemen E."/>
            <person name="Schultz-Larsen T."/>
            <person name="MacLean D."/>
            <person name="Van Oosterhout C."/>
            <person name="Jones J.D.G."/>
        </authorList>
    </citation>
    <scope>NUCLEOTIDE SEQUENCE [LARGE SCALE GENOMIC DNA]</scope>
    <source>
        <strain evidence="2 3">Ac Nc2</strain>
    </source>
</reference>
<protein>
    <submittedName>
        <fullName evidence="2">Uncharacterized protein</fullName>
    </submittedName>
</protein>
<feature type="compositionally biased region" description="Polar residues" evidence="1">
    <location>
        <begin position="146"/>
        <end position="178"/>
    </location>
</feature>
<gene>
    <name evidence="2" type="ORF">BN9_074380</name>
</gene>
<feature type="region of interest" description="Disordered" evidence="1">
    <location>
        <begin position="664"/>
        <end position="777"/>
    </location>
</feature>
<evidence type="ECO:0000256" key="1">
    <source>
        <dbReference type="SAM" id="MobiDB-lite"/>
    </source>
</evidence>
<feature type="compositionally biased region" description="Polar residues" evidence="1">
    <location>
        <begin position="108"/>
        <end position="124"/>
    </location>
</feature>
<proteinExistence type="predicted"/>